<protein>
    <submittedName>
        <fullName evidence="2">Methyltransferase domain containing protein</fullName>
    </submittedName>
</protein>
<dbReference type="GO" id="GO:0008168">
    <property type="term" value="F:methyltransferase activity"/>
    <property type="evidence" value="ECO:0007669"/>
    <property type="project" value="UniProtKB-KW"/>
</dbReference>
<dbReference type="Proteomes" id="UP000266743">
    <property type="component" value="Chromosome 10"/>
</dbReference>
<keyword evidence="2" id="KW-0808">Transferase</keyword>
<proteinExistence type="predicted"/>
<organism evidence="2">
    <name type="scientific">Trypanosoma brucei equiperdum</name>
    <dbReference type="NCBI Taxonomy" id="630700"/>
    <lineage>
        <taxon>Eukaryota</taxon>
        <taxon>Discoba</taxon>
        <taxon>Euglenozoa</taxon>
        <taxon>Kinetoplastea</taxon>
        <taxon>Metakinetoplastina</taxon>
        <taxon>Trypanosomatida</taxon>
        <taxon>Trypanosomatidae</taxon>
        <taxon>Trypanosoma</taxon>
    </lineage>
</organism>
<dbReference type="CDD" id="cd02440">
    <property type="entry name" value="AdoMet_MTases"/>
    <property type="match status" value="1"/>
</dbReference>
<evidence type="ECO:0000256" key="1">
    <source>
        <dbReference type="SAM" id="MobiDB-lite"/>
    </source>
</evidence>
<dbReference type="AlphaFoldDB" id="A0A3L6KYG4"/>
<dbReference type="SUPFAM" id="SSF53335">
    <property type="entry name" value="S-adenosyl-L-methionine-dependent methyltransferases"/>
    <property type="match status" value="1"/>
</dbReference>
<dbReference type="InterPro" id="IPR029063">
    <property type="entry name" value="SAM-dependent_MTases_sf"/>
</dbReference>
<dbReference type="Gene3D" id="3.40.50.150">
    <property type="entry name" value="Vaccinia Virus protein VP39"/>
    <property type="match status" value="1"/>
</dbReference>
<evidence type="ECO:0000313" key="2">
    <source>
        <dbReference type="EMBL" id="RHW68916.1"/>
    </source>
</evidence>
<feature type="region of interest" description="Disordered" evidence="1">
    <location>
        <begin position="381"/>
        <end position="407"/>
    </location>
</feature>
<reference evidence="2" key="1">
    <citation type="submission" date="2018-09" db="EMBL/GenBank/DDBJ databases">
        <title>whole genome sequence of T. equiperdum IVM-t1 strain.</title>
        <authorList>
            <person name="Suganuma K."/>
        </authorList>
    </citation>
    <scope>NUCLEOTIDE SEQUENCE [LARGE SCALE GENOMIC DNA]</scope>
    <source>
        <strain evidence="2">IVM-t1</strain>
    </source>
</reference>
<keyword evidence="2" id="KW-0489">Methyltransferase</keyword>
<comment type="caution">
    <text evidence="2">The sequence shown here is derived from an EMBL/GenBank/DDBJ whole genome shotgun (WGS) entry which is preliminary data.</text>
</comment>
<accession>A0A3L6KYG4</accession>
<gene>
    <name evidence="2" type="ORF">DPX39_100032400</name>
</gene>
<dbReference type="EMBL" id="QSBY01000010">
    <property type="protein sequence ID" value="RHW68916.1"/>
    <property type="molecule type" value="Genomic_DNA"/>
</dbReference>
<sequence>MRIATSPTGRGKNSSVLPLLRRFSWGNGMCSPYYTEHRRQSTLTSSALSSPANHNQQVVYRSIRDCRERAFHLIQELVSSPIPGCGLSYSTNGSFGGPSLTANAVSGVASLLELYDKAYYFLHLLHRTILVPRNVVRDTDDFTEFLLRCFRRPSDSLLKGDAELQLSDAAIVDGFVEWMETSLMSAGQFVSFVEVLQLVGSYVRYHKGVRWGARPSEEEWYRCGYRLHPWHDTYCPSSRAERMPYVHLLQWLMRAKPTKLEEKIDNKEGAHGASSLFSTAAKESAMRAWYATEEFSPPSWHTVVGNSNRLGFTALDCGCHSGYMTELLLKAGGQEVLGVDVSPHHLGNAEATLSEHLRERRSSSYSRKTVQFVRCDILPDLPDEARQTKTPPLGPEGSTNSAAAENRRRLARCHHMPSDSDGLKTETEVTGPFDLLLFHPPLPLLFPTWPLFHDLYESVDQLACDAGRRHPHCRLSVLNEFLQRLLGSSNGEENNSERRRNGHQQLKHQRRLVAPLIKDNGYVAFILPRNFDTRAILQRMSTSSAGKNCTSCGSDGLAPLVPLSDVVTMTLEGSYTLVLKRSHSLSSLLNRMDYIQKSISAFIRAFVSPQHRSRVEQEVRDFYSNHQAIDLIVMRKIARQKTNEDNNNKDCSVRAVLQKVSEPIAYEDSFEYEEYIPAGGSPLAHHWTEMTPSFSYLEDEFFGCADSVGTNGPPNGASFLAFGHPLVPVTRQLVGVDRFGAGGRDATQGESGNFDKMFAKEMRRRGGRMRKMALTPLEKQEWYIDEKLVKSEAAKVDLMNELSRFELKDFD</sequence>
<dbReference type="GO" id="GO:0032259">
    <property type="term" value="P:methylation"/>
    <property type="evidence" value="ECO:0007669"/>
    <property type="project" value="UniProtKB-KW"/>
</dbReference>
<name>A0A3L6KYG4_9TRYP</name>